<keyword evidence="2" id="KW-1185">Reference proteome</keyword>
<evidence type="ECO:0000313" key="2">
    <source>
        <dbReference type="Proteomes" id="UP001153332"/>
    </source>
</evidence>
<gene>
    <name evidence="1" type="ORF">O1611_g10103</name>
</gene>
<comment type="caution">
    <text evidence="1">The sequence shown here is derived from an EMBL/GenBank/DDBJ whole genome shotgun (WGS) entry which is preliminary data.</text>
</comment>
<protein>
    <submittedName>
        <fullName evidence="1">Uncharacterized protein</fullName>
    </submittedName>
</protein>
<organism evidence="1 2">
    <name type="scientific">Lasiodiplodia mahajangana</name>
    <dbReference type="NCBI Taxonomy" id="1108764"/>
    <lineage>
        <taxon>Eukaryota</taxon>
        <taxon>Fungi</taxon>
        <taxon>Dikarya</taxon>
        <taxon>Ascomycota</taxon>
        <taxon>Pezizomycotina</taxon>
        <taxon>Dothideomycetes</taxon>
        <taxon>Dothideomycetes incertae sedis</taxon>
        <taxon>Botryosphaeriales</taxon>
        <taxon>Botryosphaeriaceae</taxon>
        <taxon>Lasiodiplodia</taxon>
    </lineage>
</organism>
<dbReference type="EMBL" id="JAPUUL010003821">
    <property type="protein sequence ID" value="KAJ8121434.1"/>
    <property type="molecule type" value="Genomic_DNA"/>
</dbReference>
<dbReference type="Proteomes" id="UP001153332">
    <property type="component" value="Unassembled WGS sequence"/>
</dbReference>
<proteinExistence type="predicted"/>
<name>A0ACC2J280_9PEZI</name>
<evidence type="ECO:0000313" key="1">
    <source>
        <dbReference type="EMBL" id="KAJ8121434.1"/>
    </source>
</evidence>
<accession>A0ACC2J280</accession>
<reference evidence="1" key="1">
    <citation type="submission" date="2022-12" db="EMBL/GenBank/DDBJ databases">
        <title>Genome Sequence of Lasiodiplodia mahajangana.</title>
        <authorList>
            <person name="Buettner E."/>
        </authorList>
    </citation>
    <scope>NUCLEOTIDE SEQUENCE</scope>
    <source>
        <strain evidence="1">VT137</strain>
    </source>
</reference>
<sequence>MAPKNVDGELTMKEKAILGLAWKCFQTEPKIDLDKLAALGGYTNPRSAHNILTLAKKKLAASIEGAEADTAADDDGTEAVGSPKTPQAKKATATTPRGKKRAMEKDADGNDEAPTPKRARKAPAKSTPKKKVPVKDESQEVEEEVKPEIKAEVKAEEDNQNGNAGDNNAEFEI</sequence>